<evidence type="ECO:0000313" key="2">
    <source>
        <dbReference type="Proteomes" id="UP000245125"/>
    </source>
</evidence>
<reference evidence="2" key="1">
    <citation type="submission" date="2018-03" db="EMBL/GenBank/DDBJ databases">
        <authorList>
            <person name="Zecchin S."/>
        </authorList>
    </citation>
    <scope>NUCLEOTIDE SEQUENCE [LARGE SCALE GENOMIC DNA]</scope>
</reference>
<keyword evidence="2" id="KW-1185">Reference proteome</keyword>
<dbReference type="Proteomes" id="UP000245125">
    <property type="component" value="Unassembled WGS sequence"/>
</dbReference>
<dbReference type="EMBL" id="OUUY01000140">
    <property type="protein sequence ID" value="SPQ02053.1"/>
    <property type="molecule type" value="Genomic_DNA"/>
</dbReference>
<sequence length="174" mass="19912">MEVLKGKQAFVRARMLRGKHVRIDDKPAIQAAGTIVEIPLVNWQEMMTDCGGLENLEWLDIPDEADYEVQVQEAYKTAAHPDQALPYAAGAVTSFTKEQALRYMLDAGRIKPISKDVPDIGIFCSLRYRLDRLGPGGKSAAEQQKERLLHERFEAFEKDLKERLSWIRRRGRRT</sequence>
<protein>
    <submittedName>
        <fullName evidence="1">Uncharacterized protein</fullName>
    </submittedName>
</protein>
<organism evidence="1 2">
    <name type="scientific">Candidatus Sulfobium mesophilum</name>
    <dbReference type="NCBI Taxonomy" id="2016548"/>
    <lineage>
        <taxon>Bacteria</taxon>
        <taxon>Pseudomonadati</taxon>
        <taxon>Nitrospirota</taxon>
        <taxon>Nitrospiria</taxon>
        <taxon>Nitrospirales</taxon>
        <taxon>Nitrospiraceae</taxon>
        <taxon>Candidatus Sulfobium</taxon>
    </lineage>
</organism>
<proteinExistence type="predicted"/>
<gene>
    <name evidence="1" type="ORF">NBG4_890011</name>
</gene>
<name>A0A2U3QKW6_9BACT</name>
<accession>A0A2U3QKW6</accession>
<evidence type="ECO:0000313" key="1">
    <source>
        <dbReference type="EMBL" id="SPQ02053.1"/>
    </source>
</evidence>
<dbReference type="AlphaFoldDB" id="A0A2U3QKW6"/>